<dbReference type="PANTHER" id="PTHR10429:SF0">
    <property type="entry name" value="DNA-3-METHYLADENINE GLYCOSYLASE"/>
    <property type="match status" value="1"/>
</dbReference>
<organism evidence="6 7">
    <name type="scientific">Rhodococcus ruber</name>
    <dbReference type="NCBI Taxonomy" id="1830"/>
    <lineage>
        <taxon>Bacteria</taxon>
        <taxon>Bacillati</taxon>
        <taxon>Actinomycetota</taxon>
        <taxon>Actinomycetes</taxon>
        <taxon>Mycobacteriales</taxon>
        <taxon>Nocardiaceae</taxon>
        <taxon>Rhodococcus</taxon>
    </lineage>
</organism>
<dbReference type="InterPro" id="IPR003180">
    <property type="entry name" value="MPG"/>
</dbReference>
<dbReference type="NCBIfam" id="TIGR00567">
    <property type="entry name" value="3mg"/>
    <property type="match status" value="1"/>
</dbReference>
<gene>
    <name evidence="6" type="ORF">O4220_25630</name>
</gene>
<dbReference type="SUPFAM" id="SSF50486">
    <property type="entry name" value="FMT C-terminal domain-like"/>
    <property type="match status" value="1"/>
</dbReference>
<dbReference type="CDD" id="cd00540">
    <property type="entry name" value="AAG"/>
    <property type="match status" value="1"/>
</dbReference>
<reference evidence="6" key="1">
    <citation type="submission" date="2022-12" db="EMBL/GenBank/DDBJ databases">
        <authorList>
            <person name="Krivoruchko A.V."/>
            <person name="Elkin A."/>
        </authorList>
    </citation>
    <scope>NUCLEOTIDE SEQUENCE</scope>
    <source>
        <strain evidence="6">IEGM 1391</strain>
    </source>
</reference>
<evidence type="ECO:0000313" key="6">
    <source>
        <dbReference type="EMBL" id="MCZ4521915.1"/>
    </source>
</evidence>
<dbReference type="InterPro" id="IPR011034">
    <property type="entry name" value="Formyl_transferase-like_C_sf"/>
</dbReference>
<keyword evidence="2 5" id="KW-0227">DNA damage</keyword>
<dbReference type="Proteomes" id="UP001081071">
    <property type="component" value="Unassembled WGS sequence"/>
</dbReference>
<dbReference type="PANTHER" id="PTHR10429">
    <property type="entry name" value="DNA-3-METHYLADENINE GLYCOSYLASE"/>
    <property type="match status" value="1"/>
</dbReference>
<dbReference type="HAMAP" id="MF_00527">
    <property type="entry name" value="3MGH"/>
    <property type="match status" value="1"/>
</dbReference>
<evidence type="ECO:0000256" key="5">
    <source>
        <dbReference type="HAMAP-Rule" id="MF_00527"/>
    </source>
</evidence>
<keyword evidence="4 5" id="KW-0234">DNA repair</keyword>
<evidence type="ECO:0000256" key="4">
    <source>
        <dbReference type="ARBA" id="ARBA00023204"/>
    </source>
</evidence>
<dbReference type="EMBL" id="JAPWIJ010000015">
    <property type="protein sequence ID" value="MCZ4521915.1"/>
    <property type="molecule type" value="Genomic_DNA"/>
</dbReference>
<dbReference type="GO" id="GO:0016798">
    <property type="term" value="F:hydrolase activity, acting on glycosyl bonds"/>
    <property type="evidence" value="ECO:0007669"/>
    <property type="project" value="UniProtKB-KW"/>
</dbReference>
<accession>A0ABT4MPF5</accession>
<name>A0ABT4MPF5_9NOCA</name>
<keyword evidence="3 5" id="KW-0378">Hydrolase</keyword>
<protein>
    <recommendedName>
        <fullName evidence="5">Putative 3-methyladenine DNA glycosylase</fullName>
        <ecNumber evidence="5">3.2.2.-</ecNumber>
    </recommendedName>
</protein>
<evidence type="ECO:0000313" key="7">
    <source>
        <dbReference type="Proteomes" id="UP001081071"/>
    </source>
</evidence>
<comment type="caution">
    <text evidence="6">The sequence shown here is derived from an EMBL/GenBank/DDBJ whole genome shotgun (WGS) entry which is preliminary data.</text>
</comment>
<dbReference type="Pfam" id="PF02245">
    <property type="entry name" value="Pur_DNA_glyco"/>
    <property type="match status" value="1"/>
</dbReference>
<dbReference type="EC" id="3.2.2.-" evidence="5"/>
<sequence>MGRVNVADLESGEPDDAARRILGGTVHAGEVSLRIVEVEAYGGPLDGPWPDPAAHSFRGSTPRNEVMFGPAGRLYVYLSYGMHLCMNVSCGPDGTAAAVLLRAGEVVTGHDIVESRRAGRSPRSPRVEAGWARGPGNLGRTLGVSLAENGTELFDASSAVTLQLLEHPLPEQVVASGPRVGVSLAADRPWRFWIRGSSAVSSYKRSPRAAAPGGPRA</sequence>
<dbReference type="Gene3D" id="3.10.300.10">
    <property type="entry name" value="Methylpurine-DNA glycosylase (MPG)"/>
    <property type="match status" value="1"/>
</dbReference>
<evidence type="ECO:0000256" key="2">
    <source>
        <dbReference type="ARBA" id="ARBA00022763"/>
    </source>
</evidence>
<keyword evidence="7" id="KW-1185">Reference proteome</keyword>
<dbReference type="InterPro" id="IPR036995">
    <property type="entry name" value="MPG_sf"/>
</dbReference>
<keyword evidence="6" id="KW-0326">Glycosidase</keyword>
<evidence type="ECO:0000256" key="1">
    <source>
        <dbReference type="ARBA" id="ARBA00009232"/>
    </source>
</evidence>
<dbReference type="RefSeq" id="WP_269608358.1">
    <property type="nucleotide sequence ID" value="NZ_JAPWIJ010000015.1"/>
</dbReference>
<evidence type="ECO:0000256" key="3">
    <source>
        <dbReference type="ARBA" id="ARBA00022801"/>
    </source>
</evidence>
<proteinExistence type="inferred from homology"/>
<dbReference type="NCBIfam" id="NF002003">
    <property type="entry name" value="PRK00802.1-3"/>
    <property type="match status" value="1"/>
</dbReference>
<comment type="similarity">
    <text evidence="1 5">Belongs to the DNA glycosylase MPG family.</text>
</comment>